<dbReference type="EMBL" id="MG983743">
    <property type="protein sequence ID" value="AVO23158.1"/>
    <property type="molecule type" value="Genomic_DNA"/>
</dbReference>
<evidence type="ECO:0000313" key="2">
    <source>
        <dbReference type="EMBL" id="AVO23158.1"/>
    </source>
</evidence>
<reference evidence="2" key="1">
    <citation type="submission" date="2018-02" db="EMBL/GenBank/DDBJ databases">
        <authorList>
            <person name="Miller M."/>
            <person name="Deiulio A."/>
            <person name="Douthitt C."/>
            <person name="McMahon J."/>
            <person name="Holland C."/>
            <person name="Wiersma-Koch H."/>
            <person name="Turechek W."/>
            <person name="D'Elia T."/>
        </authorList>
    </citation>
    <scope>NUCLEOTIDE SEQUENCE [LARGE SCALE GENOMIC DNA]</scope>
</reference>
<keyword evidence="3" id="KW-1185">Reference proteome</keyword>
<feature type="compositionally biased region" description="Low complexity" evidence="1">
    <location>
        <begin position="35"/>
        <end position="62"/>
    </location>
</feature>
<proteinExistence type="predicted"/>
<evidence type="ECO:0000256" key="1">
    <source>
        <dbReference type="SAM" id="MobiDB-lite"/>
    </source>
</evidence>
<feature type="region of interest" description="Disordered" evidence="1">
    <location>
        <begin position="15"/>
        <end position="124"/>
    </location>
</feature>
<protein>
    <submittedName>
        <fullName evidence="2">Tape measure protein</fullName>
    </submittedName>
</protein>
<feature type="compositionally biased region" description="Polar residues" evidence="1">
    <location>
        <begin position="64"/>
        <end position="74"/>
    </location>
</feature>
<evidence type="ECO:0000313" key="3">
    <source>
        <dbReference type="Proteomes" id="UP000241502"/>
    </source>
</evidence>
<accession>A0A2P1JUY6</accession>
<dbReference type="Proteomes" id="UP000241502">
    <property type="component" value="Segment"/>
</dbReference>
<feature type="compositionally biased region" description="Low complexity" evidence="1">
    <location>
        <begin position="103"/>
        <end position="120"/>
    </location>
</feature>
<organism evidence="2 3">
    <name type="scientific">Xanthomonas phage RiverRider</name>
    <dbReference type="NCBI Taxonomy" id="2108116"/>
    <lineage>
        <taxon>Viruses</taxon>
        <taxon>Duplodnaviria</taxon>
        <taxon>Heunggongvirae</taxon>
        <taxon>Uroviricota</taxon>
        <taxon>Caudoviricetes</taxon>
        <taxon>Schitoviridae</taxon>
        <taxon>Riverridervirus</taxon>
        <taxon>Riverridervirus riverrider</taxon>
    </lineage>
</organism>
<sequence>MPSILELSDEEFLNKGVPALMDEQAATQQEDPGAQTTEEVVNPEVVEEVQQVTEVENTGEQVAENATVTPSDTGDGTVPAPGSETTPPVKEAGTQDNSNPDATGSSGTGEVVEGAGTTETPPDYKAEYEKLMAPFTANGRKVELKSPEEVKQLMQMGANYTRKMQELAPHRRVLTMLQNNKLTDESQLSFLIDLSKGDKAAIQKLLKDSGIDPRDIDVDAESTYQGGNHRVSDRQVDFQSTVDELQSMDRGKETIAEALKWDQASIDAVGNEPAVLRTIHEHRVSGVYDVIANEVNRRRTLGVIPVSTPFLLAYREVGNELAQAEAAKNTVAHQPVKQAPAPVAKTVAQPAKQAVSEKAQAAAVTRSTPAKAAAPPINPLAMSDDDFLRQMAGRV</sequence>
<gene>
    <name evidence="2" type="ORF">RIVERRIDER_77</name>
</gene>
<name>A0A2P1JUY6_9CAUD</name>